<name>A0A2T4B3S4_9HYPO</name>
<dbReference type="AlphaFoldDB" id="A0A2T4B3S4"/>
<dbReference type="Proteomes" id="UP000241546">
    <property type="component" value="Unassembled WGS sequence"/>
</dbReference>
<dbReference type="GeneID" id="36601736"/>
<evidence type="ECO:0000313" key="1">
    <source>
        <dbReference type="EMBL" id="PTB63983.1"/>
    </source>
</evidence>
<reference evidence="2" key="1">
    <citation type="submission" date="2016-07" db="EMBL/GenBank/DDBJ databases">
        <title>Multiple horizontal gene transfer events from other fungi enriched the ability of initially mycotrophic Trichoderma (Ascomycota) to feed on dead plant biomass.</title>
        <authorList>
            <consortium name="DOE Joint Genome Institute"/>
            <person name="Atanasova L."/>
            <person name="Chenthamara K."/>
            <person name="Zhang J."/>
            <person name="Grujic M."/>
            <person name="Henrissat B."/>
            <person name="Kuo A."/>
            <person name="Aerts A."/>
            <person name="Salamov A."/>
            <person name="Lipzen A."/>
            <person name="Labutti K."/>
            <person name="Barry K."/>
            <person name="Miao Y."/>
            <person name="Rahimi M.J."/>
            <person name="Shen Q."/>
            <person name="Grigoriev I.V."/>
            <person name="Kubicek C.P."/>
            <person name="Druzhinina I.S."/>
        </authorList>
    </citation>
    <scope>NUCLEOTIDE SEQUENCE [LARGE SCALE GENOMIC DNA]</scope>
    <source>
        <strain evidence="2">TUCIM 6016</strain>
    </source>
</reference>
<sequence>MYGRARARTGHRHAAGCRVSSGGVRVLRVVSPYEARVGSTGSPARTVYFAACAACSRPPYDAEQTLMLPSSFRMKGASKLQTLEQLHKKSGQRQHAASTALVQWRACATQIGYLYSGLETRSEYLSSAASGGRSRSQGARSEVVVPAPCCSFRQRYLDRLSRPPAGSRIATGCDRGNVHKYC</sequence>
<dbReference type="RefSeq" id="XP_024747303.1">
    <property type="nucleotide sequence ID" value="XM_024893618.1"/>
</dbReference>
<dbReference type="EMBL" id="KZ680218">
    <property type="protein sequence ID" value="PTB63983.1"/>
    <property type="molecule type" value="Genomic_DNA"/>
</dbReference>
<accession>A0A2T4B3S4</accession>
<protein>
    <submittedName>
        <fullName evidence="1">Uncharacterized protein</fullName>
    </submittedName>
</protein>
<keyword evidence="2" id="KW-1185">Reference proteome</keyword>
<evidence type="ECO:0000313" key="2">
    <source>
        <dbReference type="Proteomes" id="UP000241546"/>
    </source>
</evidence>
<gene>
    <name evidence="1" type="ORF">BBK36DRAFT_1143690</name>
</gene>
<organism evidence="1 2">
    <name type="scientific">Trichoderma citrinoviride</name>
    <dbReference type="NCBI Taxonomy" id="58853"/>
    <lineage>
        <taxon>Eukaryota</taxon>
        <taxon>Fungi</taxon>
        <taxon>Dikarya</taxon>
        <taxon>Ascomycota</taxon>
        <taxon>Pezizomycotina</taxon>
        <taxon>Sordariomycetes</taxon>
        <taxon>Hypocreomycetidae</taxon>
        <taxon>Hypocreales</taxon>
        <taxon>Hypocreaceae</taxon>
        <taxon>Trichoderma</taxon>
    </lineage>
</organism>
<proteinExistence type="predicted"/>